<dbReference type="GO" id="GO:0016500">
    <property type="term" value="F:protein-hormone receptor activity"/>
    <property type="evidence" value="ECO:0007669"/>
    <property type="project" value="InterPro"/>
</dbReference>
<feature type="transmembrane region" description="Helical" evidence="12">
    <location>
        <begin position="574"/>
        <end position="594"/>
    </location>
</feature>
<proteinExistence type="inferred from homology"/>
<dbReference type="PRINTS" id="PR00237">
    <property type="entry name" value="GPCRRHODOPSN"/>
</dbReference>
<feature type="transmembrane region" description="Helical" evidence="12">
    <location>
        <begin position="657"/>
        <end position="683"/>
    </location>
</feature>
<dbReference type="AlphaFoldDB" id="A0A9J6BT44"/>
<comment type="similarity">
    <text evidence="2">Belongs to the G-protein coupled receptor 1 family.</text>
</comment>
<gene>
    <name evidence="14" type="ORF">PVAND_002764</name>
</gene>
<evidence type="ECO:0000313" key="15">
    <source>
        <dbReference type="Proteomes" id="UP001107558"/>
    </source>
</evidence>
<sequence>MKIVKNTLKYKWKILFLLCNWINFFITSSFYFKFAECEVSSSTYLDRIKFMNENSTFLYSLINTNVTKTPLTNFTANDEISEPWRCLCSNGLEDQDAKNGEIECHCEGLPLKNIPQNLFNFTRLSVVNTNLKQLRESELRKYAAFIKDISLTNLNEFEKIDSDAFKNTRQLRALEISHAPKLKSIDKETFQYVTYSFKILRIVHSGLEQIPDVSFLQINTKILLQLDFEGNQITKIPENSIQIRTEQLILDNNKLTKVEKAAFNGSEIGKLSLKGNTKLRFLHVRAFEGIKNIRELDLSSTFIESLPTLGLNKLETLRIQNTRSLKHIPSVFELMNLEKAWLTHSFHCCAFKFPQRHDPTRHEKHLQLIESFKNECKEKGYSSTSQEFVANSDIVREKYVFERQKRSSFYMTKADDVVNNKTKEIIPILSEDETTDDFEIDPVEGEFHKPVTIVKNATLEAMCGSISLKVRDVQCFPKPDALNPCEDVMGSSWLRASVWIVVSLAVIGNVAVLVVLLSNRSEFTVPKFLMCNLALADFCMGIYLLLIASIDLHSMGEYFNLAFDWQYGIGCKTAGWLTVFAGHLSIFTLTIITVERWFAITHAIYLNKRLKHRTAVYIMICGWLYSIIMAIMPLYGISNYSSTSICLPMEAKDTADVIYLITVLAVNGLGFFIVVICYAQIYFSLGKETRQRGMGSGGRSEMTVAKKMALLVFTNFACWAPIAFFGLTALAGYPLINVTKSKILLVFFYPINSCANPYLYAILTSQYRRDLFQLLSKFGMCTQRAQKYRMNYSNNPTHTIPLNMLSSIRTSNSINFQYRRTNSNIKSNAEQLLITDNATLMHSDVHVNGKNLCDDS</sequence>
<comment type="caution">
    <text evidence="14">The sequence shown here is derived from an EMBL/GenBank/DDBJ whole genome shotgun (WGS) entry which is preliminary data.</text>
</comment>
<feature type="transmembrane region" description="Helical" evidence="12">
    <location>
        <begin position="529"/>
        <end position="550"/>
    </location>
</feature>
<dbReference type="GO" id="GO:0007189">
    <property type="term" value="P:adenylate cyclase-activating G protein-coupled receptor signaling pathway"/>
    <property type="evidence" value="ECO:0007669"/>
    <property type="project" value="TreeGrafter"/>
</dbReference>
<evidence type="ECO:0000256" key="12">
    <source>
        <dbReference type="SAM" id="Phobius"/>
    </source>
</evidence>
<keyword evidence="3" id="KW-1003">Cell membrane</keyword>
<feature type="transmembrane region" description="Helical" evidence="12">
    <location>
        <begin position="493"/>
        <end position="517"/>
    </location>
</feature>
<dbReference type="OrthoDB" id="5981530at2759"/>
<protein>
    <recommendedName>
        <fullName evidence="13">G-protein coupled receptors family 1 profile domain-containing protein</fullName>
    </recommendedName>
</protein>
<feature type="transmembrane region" description="Helical" evidence="12">
    <location>
        <begin position="709"/>
        <end position="731"/>
    </location>
</feature>
<keyword evidence="6" id="KW-0677">Repeat</keyword>
<dbReference type="GO" id="GO:0005886">
    <property type="term" value="C:plasma membrane"/>
    <property type="evidence" value="ECO:0007669"/>
    <property type="project" value="UniProtKB-SubCell"/>
</dbReference>
<evidence type="ECO:0000256" key="1">
    <source>
        <dbReference type="ARBA" id="ARBA00004651"/>
    </source>
</evidence>
<dbReference type="GO" id="GO:0009755">
    <property type="term" value="P:hormone-mediated signaling pathway"/>
    <property type="evidence" value="ECO:0007669"/>
    <property type="project" value="TreeGrafter"/>
</dbReference>
<keyword evidence="8" id="KW-0297">G-protein coupled receptor</keyword>
<dbReference type="SUPFAM" id="SSF81321">
    <property type="entry name" value="Family A G protein-coupled receptor-like"/>
    <property type="match status" value="1"/>
</dbReference>
<dbReference type="Pfam" id="PF00001">
    <property type="entry name" value="7tm_1"/>
    <property type="match status" value="1"/>
</dbReference>
<evidence type="ECO:0000256" key="7">
    <source>
        <dbReference type="ARBA" id="ARBA00022989"/>
    </source>
</evidence>
<reference evidence="14" key="1">
    <citation type="submission" date="2021-03" db="EMBL/GenBank/DDBJ databases">
        <title>Chromosome level genome of the anhydrobiotic midge Polypedilum vanderplanki.</title>
        <authorList>
            <person name="Yoshida Y."/>
            <person name="Kikawada T."/>
            <person name="Gusev O."/>
        </authorList>
    </citation>
    <scope>NUCLEOTIDE SEQUENCE</scope>
    <source>
        <strain evidence="14">NIAS01</strain>
        <tissue evidence="14">Whole body or cell culture</tissue>
    </source>
</reference>
<comment type="subcellular location">
    <subcellularLocation>
        <location evidence="1">Cell membrane</location>
        <topology evidence="1">Multi-pass membrane protein</topology>
    </subcellularLocation>
</comment>
<keyword evidence="11" id="KW-0807">Transducer</keyword>
<dbReference type="PROSITE" id="PS50262">
    <property type="entry name" value="G_PROTEIN_RECEP_F1_2"/>
    <property type="match status" value="1"/>
</dbReference>
<dbReference type="InterPro" id="IPR001611">
    <property type="entry name" value="Leu-rich_rpt"/>
</dbReference>
<dbReference type="CDD" id="cd15136">
    <property type="entry name" value="7tmA_Glyco_hormone_R"/>
    <property type="match status" value="1"/>
</dbReference>
<keyword evidence="4" id="KW-0433">Leucine-rich repeat</keyword>
<name>A0A9J6BT44_POLVA</name>
<keyword evidence="5 12" id="KW-0812">Transmembrane</keyword>
<dbReference type="Gene3D" id="1.20.1070.10">
    <property type="entry name" value="Rhodopsin 7-helix transmembrane proteins"/>
    <property type="match status" value="1"/>
</dbReference>
<evidence type="ECO:0000256" key="10">
    <source>
        <dbReference type="ARBA" id="ARBA00023170"/>
    </source>
</evidence>
<dbReference type="InterPro" id="IPR002131">
    <property type="entry name" value="Gphrmn_rcpt_fam"/>
</dbReference>
<dbReference type="EMBL" id="JADBJN010000003">
    <property type="protein sequence ID" value="KAG5672651.1"/>
    <property type="molecule type" value="Genomic_DNA"/>
</dbReference>
<evidence type="ECO:0000256" key="9">
    <source>
        <dbReference type="ARBA" id="ARBA00023136"/>
    </source>
</evidence>
<dbReference type="InterPro" id="IPR017452">
    <property type="entry name" value="GPCR_Rhodpsn_7TM"/>
</dbReference>
<keyword evidence="15" id="KW-1185">Reference proteome</keyword>
<dbReference type="FunFam" id="3.80.10.10:FF:000426">
    <property type="entry name" value="Follicle-stimulating hormone receptor-like Protein"/>
    <property type="match status" value="1"/>
</dbReference>
<evidence type="ECO:0000256" key="6">
    <source>
        <dbReference type="ARBA" id="ARBA00022737"/>
    </source>
</evidence>
<accession>A0A9J6BT44</accession>
<dbReference type="Gene3D" id="3.80.10.10">
    <property type="entry name" value="Ribonuclease Inhibitor"/>
    <property type="match status" value="1"/>
</dbReference>
<evidence type="ECO:0000256" key="3">
    <source>
        <dbReference type="ARBA" id="ARBA00022475"/>
    </source>
</evidence>
<evidence type="ECO:0000256" key="5">
    <source>
        <dbReference type="ARBA" id="ARBA00022692"/>
    </source>
</evidence>
<dbReference type="PROSITE" id="PS00237">
    <property type="entry name" value="G_PROTEIN_RECEP_F1_1"/>
    <property type="match status" value="1"/>
</dbReference>
<dbReference type="InterPro" id="IPR000276">
    <property type="entry name" value="GPCR_Rhodpsn"/>
</dbReference>
<dbReference type="GO" id="GO:0008528">
    <property type="term" value="F:G protein-coupled peptide receptor activity"/>
    <property type="evidence" value="ECO:0007669"/>
    <property type="project" value="TreeGrafter"/>
</dbReference>
<feature type="transmembrane region" description="Helical" evidence="12">
    <location>
        <begin position="743"/>
        <end position="763"/>
    </location>
</feature>
<keyword evidence="10" id="KW-0675">Receptor</keyword>
<evidence type="ECO:0000259" key="13">
    <source>
        <dbReference type="PROSITE" id="PS50262"/>
    </source>
</evidence>
<evidence type="ECO:0000313" key="14">
    <source>
        <dbReference type="EMBL" id="KAG5672651.1"/>
    </source>
</evidence>
<dbReference type="Proteomes" id="UP001107558">
    <property type="component" value="Chromosome 3"/>
</dbReference>
<feature type="transmembrane region" description="Helical" evidence="12">
    <location>
        <begin position="615"/>
        <end position="637"/>
    </location>
</feature>
<keyword evidence="9 12" id="KW-0472">Membrane</keyword>
<dbReference type="SUPFAM" id="SSF52058">
    <property type="entry name" value="L domain-like"/>
    <property type="match status" value="1"/>
</dbReference>
<evidence type="ECO:0000256" key="8">
    <source>
        <dbReference type="ARBA" id="ARBA00023040"/>
    </source>
</evidence>
<evidence type="ECO:0000256" key="2">
    <source>
        <dbReference type="ARBA" id="ARBA00010663"/>
    </source>
</evidence>
<feature type="transmembrane region" description="Helical" evidence="12">
    <location>
        <begin position="12"/>
        <end position="32"/>
    </location>
</feature>
<dbReference type="FunFam" id="1.20.1070.10:FF:000181">
    <property type="entry name" value="Thyrotropin receptor"/>
    <property type="match status" value="1"/>
</dbReference>
<dbReference type="InterPro" id="IPR032675">
    <property type="entry name" value="LRR_dom_sf"/>
</dbReference>
<dbReference type="PANTHER" id="PTHR24372">
    <property type="entry name" value="GLYCOPROTEIN HORMONE RECEPTOR"/>
    <property type="match status" value="1"/>
</dbReference>
<keyword evidence="7 12" id="KW-1133">Transmembrane helix</keyword>
<dbReference type="PRINTS" id="PR00373">
    <property type="entry name" value="GLYCHORMONER"/>
</dbReference>
<evidence type="ECO:0000256" key="4">
    <source>
        <dbReference type="ARBA" id="ARBA00022614"/>
    </source>
</evidence>
<feature type="domain" description="G-protein coupled receptors family 1 profile" evidence="13">
    <location>
        <begin position="508"/>
        <end position="760"/>
    </location>
</feature>
<organism evidence="14 15">
    <name type="scientific">Polypedilum vanderplanki</name>
    <name type="common">Sleeping chironomid midge</name>
    <dbReference type="NCBI Taxonomy" id="319348"/>
    <lineage>
        <taxon>Eukaryota</taxon>
        <taxon>Metazoa</taxon>
        <taxon>Ecdysozoa</taxon>
        <taxon>Arthropoda</taxon>
        <taxon>Hexapoda</taxon>
        <taxon>Insecta</taxon>
        <taxon>Pterygota</taxon>
        <taxon>Neoptera</taxon>
        <taxon>Endopterygota</taxon>
        <taxon>Diptera</taxon>
        <taxon>Nematocera</taxon>
        <taxon>Chironomoidea</taxon>
        <taxon>Chironomidae</taxon>
        <taxon>Chironominae</taxon>
        <taxon>Polypedilum</taxon>
        <taxon>Polypedilum</taxon>
    </lineage>
</organism>
<dbReference type="PANTHER" id="PTHR24372:SF74">
    <property type="entry name" value="LP13728P"/>
    <property type="match status" value="1"/>
</dbReference>
<dbReference type="Pfam" id="PF13855">
    <property type="entry name" value="LRR_8"/>
    <property type="match status" value="1"/>
</dbReference>
<evidence type="ECO:0000256" key="11">
    <source>
        <dbReference type="ARBA" id="ARBA00023224"/>
    </source>
</evidence>